<name>A0ABV6Z488_UNCC1</name>
<keyword evidence="2" id="KW-1185">Reference proteome</keyword>
<comment type="caution">
    <text evidence="1">The sequence shown here is derived from an EMBL/GenBank/DDBJ whole genome shotgun (WGS) entry which is preliminary data.</text>
</comment>
<evidence type="ECO:0000313" key="1">
    <source>
        <dbReference type="EMBL" id="MFC1853251.1"/>
    </source>
</evidence>
<reference evidence="1 2" key="1">
    <citation type="submission" date="2024-09" db="EMBL/GenBank/DDBJ databases">
        <title>Laminarin stimulates single cell rates of sulfate reduction while oxygen inhibits transcriptomic activity in coastal marine sediment.</title>
        <authorList>
            <person name="Lindsay M."/>
            <person name="Orcutt B."/>
            <person name="Emerson D."/>
            <person name="Stepanauskas R."/>
            <person name="D'Angelo T."/>
        </authorList>
    </citation>
    <scope>NUCLEOTIDE SEQUENCE [LARGE SCALE GENOMIC DNA]</scope>
    <source>
        <strain evidence="1">SAG AM-311-K15</strain>
    </source>
</reference>
<sequence>MVEADHSEERKQEYVKPRLRVISLAINEVLAGECKTITGLPLPPQLPISCQLQCLSNLGS</sequence>
<organism evidence="1 2">
    <name type="scientific">candidate division CSSED10-310 bacterium</name>
    <dbReference type="NCBI Taxonomy" id="2855610"/>
    <lineage>
        <taxon>Bacteria</taxon>
        <taxon>Bacteria division CSSED10-310</taxon>
    </lineage>
</organism>
<protein>
    <submittedName>
        <fullName evidence="1">Uncharacterized protein</fullName>
    </submittedName>
</protein>
<dbReference type="EMBL" id="JBHPBY010000455">
    <property type="protein sequence ID" value="MFC1853251.1"/>
    <property type="molecule type" value="Genomic_DNA"/>
</dbReference>
<dbReference type="Proteomes" id="UP001594351">
    <property type="component" value="Unassembled WGS sequence"/>
</dbReference>
<proteinExistence type="predicted"/>
<accession>A0ABV6Z488</accession>
<evidence type="ECO:0000313" key="2">
    <source>
        <dbReference type="Proteomes" id="UP001594351"/>
    </source>
</evidence>
<gene>
    <name evidence="1" type="ORF">ACFL27_23885</name>
</gene>